<name>A0A9C9EP93_UNCW3</name>
<dbReference type="InterPro" id="IPR006121">
    <property type="entry name" value="HMA_dom"/>
</dbReference>
<evidence type="ECO:0000256" key="2">
    <source>
        <dbReference type="ARBA" id="ARBA00006386"/>
    </source>
</evidence>
<dbReference type="Proteomes" id="UP000885826">
    <property type="component" value="Unassembled WGS sequence"/>
</dbReference>
<keyword evidence="3" id="KW-1003">Cell membrane</keyword>
<dbReference type="Pfam" id="PF03773">
    <property type="entry name" value="ArsP_1"/>
    <property type="match status" value="1"/>
</dbReference>
<feature type="transmembrane region" description="Helical" evidence="8">
    <location>
        <begin position="12"/>
        <end position="37"/>
    </location>
</feature>
<evidence type="ECO:0000313" key="11">
    <source>
        <dbReference type="Proteomes" id="UP000885826"/>
    </source>
</evidence>
<dbReference type="InterPro" id="IPR017969">
    <property type="entry name" value="Heavy-metal-associated_CS"/>
</dbReference>
<feature type="transmembrane region" description="Helical" evidence="8">
    <location>
        <begin position="116"/>
        <end position="136"/>
    </location>
</feature>
<feature type="transmembrane region" description="Helical" evidence="8">
    <location>
        <begin position="268"/>
        <end position="287"/>
    </location>
</feature>
<gene>
    <name evidence="10" type="ORF">ENI34_10105</name>
</gene>
<keyword evidence="4 8" id="KW-0812">Transmembrane</keyword>
<reference evidence="10" key="1">
    <citation type="journal article" date="2020" name="mSystems">
        <title>Genome- and Community-Level Interaction Insights into Carbon Utilization and Element Cycling Functions of Hydrothermarchaeota in Hydrothermal Sediment.</title>
        <authorList>
            <person name="Zhou Z."/>
            <person name="Liu Y."/>
            <person name="Xu W."/>
            <person name="Pan J."/>
            <person name="Luo Z.H."/>
            <person name="Li M."/>
        </authorList>
    </citation>
    <scope>NUCLEOTIDE SEQUENCE</scope>
    <source>
        <strain evidence="10">HyVt-388</strain>
    </source>
</reference>
<keyword evidence="6 8" id="KW-1133">Transmembrane helix</keyword>
<evidence type="ECO:0000256" key="6">
    <source>
        <dbReference type="ARBA" id="ARBA00022989"/>
    </source>
</evidence>
<dbReference type="PROSITE" id="PS50846">
    <property type="entry name" value="HMA_2"/>
    <property type="match status" value="1"/>
</dbReference>
<keyword evidence="7 8" id="KW-0472">Membrane</keyword>
<organism evidence="10 11">
    <name type="scientific">candidate division WOR-3 bacterium</name>
    <dbReference type="NCBI Taxonomy" id="2052148"/>
    <lineage>
        <taxon>Bacteria</taxon>
        <taxon>Bacteria division WOR-3</taxon>
    </lineage>
</organism>
<feature type="domain" description="HMA" evidence="9">
    <location>
        <begin position="336"/>
        <end position="399"/>
    </location>
</feature>
<evidence type="ECO:0000259" key="9">
    <source>
        <dbReference type="PROSITE" id="PS50846"/>
    </source>
</evidence>
<comment type="caution">
    <text evidence="10">The sequence shown here is derived from an EMBL/GenBank/DDBJ whole genome shotgun (WGS) entry which is preliminary data.</text>
</comment>
<dbReference type="InterPro" id="IPR005524">
    <property type="entry name" value="DUF318"/>
</dbReference>
<dbReference type="GO" id="GO:0046872">
    <property type="term" value="F:metal ion binding"/>
    <property type="evidence" value="ECO:0007669"/>
    <property type="project" value="UniProtKB-KW"/>
</dbReference>
<evidence type="ECO:0000256" key="5">
    <source>
        <dbReference type="ARBA" id="ARBA00022723"/>
    </source>
</evidence>
<dbReference type="Gene3D" id="3.30.70.100">
    <property type="match status" value="1"/>
</dbReference>
<dbReference type="Pfam" id="PF00403">
    <property type="entry name" value="HMA"/>
    <property type="match status" value="1"/>
</dbReference>
<evidence type="ECO:0000256" key="7">
    <source>
        <dbReference type="ARBA" id="ARBA00023136"/>
    </source>
</evidence>
<feature type="transmembrane region" description="Helical" evidence="8">
    <location>
        <begin position="57"/>
        <end position="78"/>
    </location>
</feature>
<dbReference type="AlphaFoldDB" id="A0A9C9EP93"/>
<accession>A0A9C9EP93</accession>
<proteinExistence type="inferred from homology"/>
<dbReference type="CDD" id="cd00371">
    <property type="entry name" value="HMA"/>
    <property type="match status" value="1"/>
</dbReference>
<dbReference type="InterPro" id="IPR036163">
    <property type="entry name" value="HMA_dom_sf"/>
</dbReference>
<comment type="similarity">
    <text evidence="2">Belongs to the UPF0718 family.</text>
</comment>
<evidence type="ECO:0000256" key="4">
    <source>
        <dbReference type="ARBA" id="ARBA00022692"/>
    </source>
</evidence>
<dbReference type="SUPFAM" id="SSF55008">
    <property type="entry name" value="HMA, heavy metal-associated domain"/>
    <property type="match status" value="1"/>
</dbReference>
<feature type="transmembrane region" description="Helical" evidence="8">
    <location>
        <begin position="210"/>
        <end position="232"/>
    </location>
</feature>
<feature type="transmembrane region" description="Helical" evidence="8">
    <location>
        <begin position="238"/>
        <end position="261"/>
    </location>
</feature>
<feature type="transmembrane region" description="Helical" evidence="8">
    <location>
        <begin position="307"/>
        <end position="327"/>
    </location>
</feature>
<dbReference type="GO" id="GO:0005886">
    <property type="term" value="C:plasma membrane"/>
    <property type="evidence" value="ECO:0007669"/>
    <property type="project" value="UniProtKB-SubCell"/>
</dbReference>
<evidence type="ECO:0000256" key="8">
    <source>
        <dbReference type="SAM" id="Phobius"/>
    </source>
</evidence>
<sequence length="407" mass="43906">MIDLLIRIVVETWALLLVVSPWLLIGMLIAGFIHAFIGEEFIKHHLGGSGFIPVIKSTLFGIPLPVCSCGVIPIAAGLRKDGASKASTMAFLVSTPTTGIDSIFVTYAFLGAVFTIARPLAALIAGILVGVLVYTFEKEEPTKISGHGSHPHLGIKERVRQGLYYGFRILPQDLGKTLLLGILIGGALTALLPTDIASTYLSNPLIAYPLMLAISVPLYVCAIGAVPIAAVLLSKGLIAGAALAFLIAGPATNTITLAFVGKKIGKRVLLLYLTSIITSAVVFGLLLDLFTKGTTMKQFMSPGEKVPYVIQFAATILLLLVILLNSIKRKKKESEMDHSFYVPDMTCKHCQMTIEQALRKVSGVKKVEVHLNKKLIKVDGDLDEEVIIKEIENTGYSVKKQKMAQQQ</sequence>
<evidence type="ECO:0000256" key="3">
    <source>
        <dbReference type="ARBA" id="ARBA00022475"/>
    </source>
</evidence>
<dbReference type="InterPro" id="IPR052923">
    <property type="entry name" value="UPF0718"/>
</dbReference>
<dbReference type="EMBL" id="DRIG01000102">
    <property type="protein sequence ID" value="HEC79472.1"/>
    <property type="molecule type" value="Genomic_DNA"/>
</dbReference>
<evidence type="ECO:0000256" key="1">
    <source>
        <dbReference type="ARBA" id="ARBA00004651"/>
    </source>
</evidence>
<protein>
    <recommendedName>
        <fullName evidence="9">HMA domain-containing protein</fullName>
    </recommendedName>
</protein>
<dbReference type="PANTHER" id="PTHR34184">
    <property type="entry name" value="UPF0718 PROTEIN YCGR"/>
    <property type="match status" value="1"/>
</dbReference>
<comment type="subcellular location">
    <subcellularLocation>
        <location evidence="1">Cell membrane</location>
        <topology evidence="1">Multi-pass membrane protein</topology>
    </subcellularLocation>
</comment>
<dbReference type="PROSITE" id="PS01047">
    <property type="entry name" value="HMA_1"/>
    <property type="match status" value="1"/>
</dbReference>
<evidence type="ECO:0000313" key="10">
    <source>
        <dbReference type="EMBL" id="HEC79472.1"/>
    </source>
</evidence>
<keyword evidence="5" id="KW-0479">Metal-binding</keyword>
<dbReference type="PANTHER" id="PTHR34184:SF4">
    <property type="entry name" value="UPF0718 PROTEIN YCGR"/>
    <property type="match status" value="1"/>
</dbReference>